<dbReference type="Gene3D" id="2.115.10.20">
    <property type="entry name" value="Glycosyl hydrolase domain, family 43"/>
    <property type="match status" value="3"/>
</dbReference>
<dbReference type="InterPro" id="IPR006710">
    <property type="entry name" value="Glyco_hydro_43"/>
</dbReference>
<protein>
    <submittedName>
        <fullName evidence="5">Family 43 glycosylhydrolase</fullName>
    </submittedName>
</protein>
<dbReference type="PANTHER" id="PTHR35279:SF1">
    <property type="entry name" value="ARABINANASE_LEVANSUCRASE_INVERTASE"/>
    <property type="match status" value="1"/>
</dbReference>
<keyword evidence="6" id="KW-1185">Reference proteome</keyword>
<comment type="caution">
    <text evidence="5">The sequence shown here is derived from an EMBL/GenBank/DDBJ whole genome shotgun (WGS) entry which is preliminary data.</text>
</comment>
<keyword evidence="2 4" id="KW-0378">Hydrolase</keyword>
<dbReference type="InterPro" id="IPR023296">
    <property type="entry name" value="Glyco_hydro_beta-prop_sf"/>
</dbReference>
<organism evidence="5 6">
    <name type="scientific">Spirosoma arboris</name>
    <dbReference type="NCBI Taxonomy" id="2682092"/>
    <lineage>
        <taxon>Bacteria</taxon>
        <taxon>Pseudomonadati</taxon>
        <taxon>Bacteroidota</taxon>
        <taxon>Cytophagia</taxon>
        <taxon>Cytophagales</taxon>
        <taxon>Cytophagaceae</taxon>
        <taxon>Spirosoma</taxon>
    </lineage>
</organism>
<reference evidence="5 6" key="1">
    <citation type="submission" date="2019-12" db="EMBL/GenBank/DDBJ databases">
        <title>Spirosoma sp. HMF4905 genome sequencing and assembly.</title>
        <authorList>
            <person name="Kang H."/>
            <person name="Cha I."/>
            <person name="Kim H."/>
            <person name="Joh K."/>
        </authorList>
    </citation>
    <scope>NUCLEOTIDE SEQUENCE [LARGE SCALE GENOMIC DNA]</scope>
    <source>
        <strain evidence="5 6">HMF4905</strain>
    </source>
</reference>
<evidence type="ECO:0000256" key="2">
    <source>
        <dbReference type="ARBA" id="ARBA00022801"/>
    </source>
</evidence>
<dbReference type="RefSeq" id="WP_157585023.1">
    <property type="nucleotide sequence ID" value="NZ_WPIN01000004.1"/>
</dbReference>
<evidence type="ECO:0000256" key="3">
    <source>
        <dbReference type="ARBA" id="ARBA00023295"/>
    </source>
</evidence>
<dbReference type="PANTHER" id="PTHR35279">
    <property type="match status" value="1"/>
</dbReference>
<proteinExistence type="inferred from homology"/>
<accession>A0A7K1SAA3</accession>
<comment type="similarity">
    <text evidence="1 4">Belongs to the glycosyl hydrolase 43 family.</text>
</comment>
<dbReference type="SUPFAM" id="SSF75005">
    <property type="entry name" value="Arabinanase/levansucrase/invertase"/>
    <property type="match status" value="1"/>
</dbReference>
<evidence type="ECO:0000256" key="4">
    <source>
        <dbReference type="RuleBase" id="RU361187"/>
    </source>
</evidence>
<evidence type="ECO:0000256" key="1">
    <source>
        <dbReference type="ARBA" id="ARBA00009865"/>
    </source>
</evidence>
<dbReference type="Pfam" id="PF04616">
    <property type="entry name" value="Glyco_hydro_43"/>
    <property type="match status" value="1"/>
</dbReference>
<dbReference type="GO" id="GO:0004553">
    <property type="term" value="F:hydrolase activity, hydrolyzing O-glycosyl compounds"/>
    <property type="evidence" value="ECO:0007669"/>
    <property type="project" value="InterPro"/>
</dbReference>
<evidence type="ECO:0000313" key="5">
    <source>
        <dbReference type="EMBL" id="MVM30762.1"/>
    </source>
</evidence>
<gene>
    <name evidence="5" type="ORF">GO755_12030</name>
</gene>
<dbReference type="GO" id="GO:0005975">
    <property type="term" value="P:carbohydrate metabolic process"/>
    <property type="evidence" value="ECO:0007669"/>
    <property type="project" value="InterPro"/>
</dbReference>
<keyword evidence="3 4" id="KW-0326">Glycosidase</keyword>
<dbReference type="AlphaFoldDB" id="A0A7K1SAA3"/>
<sequence>MYNLRGLLIVTTLIWSLSTRTIAQSSSPKMMFGDTTHRKSGFAKDPHVVHFGKAYLMYYSVPVYKDSSGADHWGIGIARSTDLTTWQKVGEIRPVTEYEKKGLCAPGALVRDGKVHLFYQTYGNGRNDAICHAVSTDGIHFERNPTNPIFHPAISDWSCGRAIDADVIKFKNQYFLYFATRDTSYKIQQLGVAVASANTNFNREDWKQVDTKGPILKPELPWEGECIEGASVIERKGTLYMFYAGAYNNWPQQIGVARSTDGIHWERVQTQPFLKNGAPGTWNSSESGHPHIFTDKSGQTYLFYQGNNDKGKSWFLSNIPVDWTAAGPTLTK</sequence>
<evidence type="ECO:0000313" key="6">
    <source>
        <dbReference type="Proteomes" id="UP000436006"/>
    </source>
</evidence>
<name>A0A7K1SAA3_9BACT</name>
<dbReference type="Proteomes" id="UP000436006">
    <property type="component" value="Unassembled WGS sequence"/>
</dbReference>
<dbReference type="EMBL" id="WPIN01000004">
    <property type="protein sequence ID" value="MVM30762.1"/>
    <property type="molecule type" value="Genomic_DNA"/>
</dbReference>